<reference evidence="7" key="1">
    <citation type="submission" date="2021-01" db="EMBL/GenBank/DDBJ databases">
        <title>Whole genome shotgun sequence of Virgisporangium ochraceum NBRC 16418.</title>
        <authorList>
            <person name="Komaki H."/>
            <person name="Tamura T."/>
        </authorList>
    </citation>
    <scope>NUCLEOTIDE SEQUENCE</scope>
    <source>
        <strain evidence="7">NBRC 16418</strain>
    </source>
</reference>
<dbReference type="GO" id="GO:0003677">
    <property type="term" value="F:DNA binding"/>
    <property type="evidence" value="ECO:0007669"/>
    <property type="project" value="UniProtKB-UniRule"/>
</dbReference>
<keyword evidence="1" id="KW-0229">DNA integration</keyword>
<dbReference type="SUPFAM" id="SSF56349">
    <property type="entry name" value="DNA breaking-rejoining enzymes"/>
    <property type="match status" value="1"/>
</dbReference>
<dbReference type="Gene3D" id="1.10.150.130">
    <property type="match status" value="1"/>
</dbReference>
<evidence type="ECO:0000256" key="4">
    <source>
        <dbReference type="PROSITE-ProRule" id="PRU01248"/>
    </source>
</evidence>
<dbReference type="EMBL" id="BOPH01000113">
    <property type="protein sequence ID" value="GIJ73392.1"/>
    <property type="molecule type" value="Genomic_DNA"/>
</dbReference>
<keyword evidence="3" id="KW-0233">DNA recombination</keyword>
<gene>
    <name evidence="7" type="ORF">Voc01_083090</name>
</gene>
<dbReference type="InterPro" id="IPR010998">
    <property type="entry name" value="Integrase_recombinase_N"/>
</dbReference>
<dbReference type="Gene3D" id="1.10.443.10">
    <property type="entry name" value="Intergrase catalytic core"/>
    <property type="match status" value="1"/>
</dbReference>
<dbReference type="Proteomes" id="UP000635606">
    <property type="component" value="Unassembled WGS sequence"/>
</dbReference>
<dbReference type="InterPro" id="IPR002104">
    <property type="entry name" value="Integrase_catalytic"/>
</dbReference>
<dbReference type="InterPro" id="IPR004107">
    <property type="entry name" value="Integrase_SAM-like_N"/>
</dbReference>
<evidence type="ECO:0000259" key="5">
    <source>
        <dbReference type="PROSITE" id="PS51898"/>
    </source>
</evidence>
<dbReference type="RefSeq" id="WP_239160872.1">
    <property type="nucleotide sequence ID" value="NZ_BOPH01000113.1"/>
</dbReference>
<dbReference type="Pfam" id="PF00589">
    <property type="entry name" value="Phage_integrase"/>
    <property type="match status" value="1"/>
</dbReference>
<dbReference type="PANTHER" id="PTHR30349:SF81">
    <property type="entry name" value="TYROSINE RECOMBINASE XERC"/>
    <property type="match status" value="1"/>
</dbReference>
<evidence type="ECO:0000256" key="1">
    <source>
        <dbReference type="ARBA" id="ARBA00022908"/>
    </source>
</evidence>
<dbReference type="CDD" id="cd00397">
    <property type="entry name" value="DNA_BRE_C"/>
    <property type="match status" value="1"/>
</dbReference>
<dbReference type="InterPro" id="IPR013762">
    <property type="entry name" value="Integrase-like_cat_sf"/>
</dbReference>
<protein>
    <recommendedName>
        <fullName evidence="9">Integrase family protein</fullName>
    </recommendedName>
</protein>
<comment type="caution">
    <text evidence="7">The sequence shown here is derived from an EMBL/GenBank/DDBJ whole genome shotgun (WGS) entry which is preliminary data.</text>
</comment>
<evidence type="ECO:0000256" key="3">
    <source>
        <dbReference type="ARBA" id="ARBA00023172"/>
    </source>
</evidence>
<evidence type="ECO:0000313" key="8">
    <source>
        <dbReference type="Proteomes" id="UP000635606"/>
    </source>
</evidence>
<dbReference type="PROSITE" id="PS51898">
    <property type="entry name" value="TYR_RECOMBINASE"/>
    <property type="match status" value="1"/>
</dbReference>
<dbReference type="InterPro" id="IPR050090">
    <property type="entry name" value="Tyrosine_recombinase_XerCD"/>
</dbReference>
<dbReference type="GO" id="GO:0006310">
    <property type="term" value="P:DNA recombination"/>
    <property type="evidence" value="ECO:0007669"/>
    <property type="project" value="UniProtKB-KW"/>
</dbReference>
<dbReference type="InterPro" id="IPR044068">
    <property type="entry name" value="CB"/>
</dbReference>
<proteinExistence type="predicted"/>
<feature type="domain" description="Core-binding (CB)" evidence="6">
    <location>
        <begin position="34"/>
        <end position="113"/>
    </location>
</feature>
<accession>A0A8J4EIL8</accession>
<dbReference type="Pfam" id="PF02899">
    <property type="entry name" value="Phage_int_SAM_1"/>
    <property type="match status" value="1"/>
</dbReference>
<dbReference type="GO" id="GO:0015074">
    <property type="term" value="P:DNA integration"/>
    <property type="evidence" value="ECO:0007669"/>
    <property type="project" value="UniProtKB-KW"/>
</dbReference>
<evidence type="ECO:0000256" key="2">
    <source>
        <dbReference type="ARBA" id="ARBA00023125"/>
    </source>
</evidence>
<dbReference type="PANTHER" id="PTHR30349">
    <property type="entry name" value="PHAGE INTEGRASE-RELATED"/>
    <property type="match status" value="1"/>
</dbReference>
<keyword evidence="8" id="KW-1185">Reference proteome</keyword>
<feature type="domain" description="Tyr recombinase" evidence="5">
    <location>
        <begin position="136"/>
        <end position="316"/>
    </location>
</feature>
<evidence type="ECO:0000313" key="7">
    <source>
        <dbReference type="EMBL" id="GIJ73392.1"/>
    </source>
</evidence>
<dbReference type="InterPro" id="IPR011010">
    <property type="entry name" value="DNA_brk_join_enz"/>
</dbReference>
<keyword evidence="2 4" id="KW-0238">DNA-binding</keyword>
<name>A0A8J4EIL8_9ACTN</name>
<evidence type="ECO:0008006" key="9">
    <source>
        <dbReference type="Google" id="ProtNLM"/>
    </source>
</evidence>
<dbReference type="AlphaFoldDB" id="A0A8J4EIL8"/>
<dbReference type="PROSITE" id="PS51900">
    <property type="entry name" value="CB"/>
    <property type="match status" value="1"/>
</dbReference>
<organism evidence="7 8">
    <name type="scientific">Virgisporangium ochraceum</name>
    <dbReference type="NCBI Taxonomy" id="65505"/>
    <lineage>
        <taxon>Bacteria</taxon>
        <taxon>Bacillati</taxon>
        <taxon>Actinomycetota</taxon>
        <taxon>Actinomycetes</taxon>
        <taxon>Micromonosporales</taxon>
        <taxon>Micromonosporaceae</taxon>
        <taxon>Virgisporangium</taxon>
    </lineage>
</organism>
<evidence type="ECO:0000259" key="6">
    <source>
        <dbReference type="PROSITE" id="PS51900"/>
    </source>
</evidence>
<sequence length="326" mass="34975">MIVPETTVAVAGADPLVAAVAALPLPVDDATRRWNLRTATASWLASRRSVHTRRAYFRDLADYLAWCDRTGLDPRAATRADVDAYAAAHLATLASASAARRLSTVSSWYRYLVSTGVTDANPVDAVDRPGVDRDSSPTVGLTGAQAATFMRAARAATGPTARRDAALLALLAELGLRVGEALRLDVADLRQNRGHRTVRVTGKGGRHRELPVPPPLSRDLDAHLETHTAAALFTTATGKRVDPSTVFRLVRRVAKAAGLPEADRLSPHSLRHTVATAALDAGAPLRDVQDLLGHADPRTTRRYDRSRGSLDRSPAYLIAGLFAHDM</sequence>